<proteinExistence type="predicted"/>
<dbReference type="Proteomes" id="UP000223759">
    <property type="component" value="Unassembled WGS sequence"/>
</dbReference>
<comment type="subcellular location">
    <subcellularLocation>
        <location evidence="1">Membrane</location>
        <topology evidence="1">Multi-pass membrane protein</topology>
    </subcellularLocation>
</comment>
<name>A0A1R3VWH3_9GAMM</name>
<dbReference type="STRING" id="233100.SAMN05216526_1087"/>
<evidence type="ECO:0000256" key="4">
    <source>
        <dbReference type="ARBA" id="ARBA00023136"/>
    </source>
</evidence>
<feature type="transmembrane region" description="Helical" evidence="5">
    <location>
        <begin position="85"/>
        <end position="103"/>
    </location>
</feature>
<evidence type="ECO:0000313" key="6">
    <source>
        <dbReference type="EMBL" id="SIT69452.1"/>
    </source>
</evidence>
<dbReference type="AlphaFoldDB" id="A0A1R3VWH3"/>
<dbReference type="InterPro" id="IPR052951">
    <property type="entry name" value="Tellurite_res_ion_channel"/>
</dbReference>
<evidence type="ECO:0000256" key="3">
    <source>
        <dbReference type="ARBA" id="ARBA00022989"/>
    </source>
</evidence>
<feature type="transmembrane region" description="Helical" evidence="5">
    <location>
        <begin position="170"/>
        <end position="188"/>
    </location>
</feature>
<evidence type="ECO:0000313" key="7">
    <source>
        <dbReference type="Proteomes" id="UP000223759"/>
    </source>
</evidence>
<organism evidence="6 7">
    <name type="scientific">Ectothiorhodosinus mongolicus</name>
    <dbReference type="NCBI Taxonomy" id="233100"/>
    <lineage>
        <taxon>Bacteria</taxon>
        <taxon>Pseudomonadati</taxon>
        <taxon>Pseudomonadota</taxon>
        <taxon>Gammaproteobacteria</taxon>
        <taxon>Chromatiales</taxon>
        <taxon>Ectothiorhodospiraceae</taxon>
        <taxon>Ectothiorhodosinus</taxon>
    </lineage>
</organism>
<dbReference type="GO" id="GO:0005886">
    <property type="term" value="C:plasma membrane"/>
    <property type="evidence" value="ECO:0007669"/>
    <property type="project" value="TreeGrafter"/>
</dbReference>
<dbReference type="InterPro" id="IPR038665">
    <property type="entry name" value="Voltage-dep_anion_channel_sf"/>
</dbReference>
<feature type="transmembrane region" description="Helical" evidence="5">
    <location>
        <begin position="109"/>
        <end position="131"/>
    </location>
</feature>
<feature type="transmembrane region" description="Helical" evidence="5">
    <location>
        <begin position="256"/>
        <end position="277"/>
    </location>
</feature>
<keyword evidence="3 5" id="KW-1133">Transmembrane helix</keyword>
<protein>
    <submittedName>
        <fullName evidence="6">Tellurite resistance protein</fullName>
    </submittedName>
</protein>
<dbReference type="PANTHER" id="PTHR37955">
    <property type="entry name" value="TELLURITE RESISTANCE PROTEIN TEHA"/>
    <property type="match status" value="1"/>
</dbReference>
<dbReference type="PANTHER" id="PTHR37955:SF1">
    <property type="entry name" value="DEP DOMAIN-CONTAINING PROTEIN"/>
    <property type="match status" value="1"/>
</dbReference>
<evidence type="ECO:0000256" key="2">
    <source>
        <dbReference type="ARBA" id="ARBA00022692"/>
    </source>
</evidence>
<evidence type="ECO:0000256" key="1">
    <source>
        <dbReference type="ARBA" id="ARBA00004141"/>
    </source>
</evidence>
<dbReference type="GO" id="GO:0046583">
    <property type="term" value="F:monoatomic cation efflux transmembrane transporter activity"/>
    <property type="evidence" value="ECO:0007669"/>
    <property type="project" value="TreeGrafter"/>
</dbReference>
<sequence>MTETMPARLAHFPIAFYAMLMGLLGFAIVWLRADSIVAVPHIIGLGILAFAGLAFLAVTTLYILKFLRHRDAVLAELNHPVKRNFFATFSITLILISIALMHLAPGISLGFWVVGSALQLVFLLYVMSIWINHTSFQIQHMNPAWFIPVVGNIIVPIGGVFHGFVEISWFYFSIGLIFWIVLLGIIFYRVIFHDPLPERLVPTLFILIAPPAVGFLSYMVLTGHLDAFARILVYAAFFFTLLLFTQIGLFSRIKFFLSWWAYSFPMAAMTLAAMVLYEHTGLHAHHVLAIGLLVIFTLIIIGLIYRTALAIWRNEICVPE</sequence>
<feature type="transmembrane region" description="Helical" evidence="5">
    <location>
        <begin position="42"/>
        <end position="64"/>
    </location>
</feature>
<feature type="transmembrane region" description="Helical" evidence="5">
    <location>
        <begin position="12"/>
        <end position="30"/>
    </location>
</feature>
<accession>A0A1R3VWH3</accession>
<dbReference type="Pfam" id="PF03595">
    <property type="entry name" value="SLAC1"/>
    <property type="match status" value="1"/>
</dbReference>
<keyword evidence="7" id="KW-1185">Reference proteome</keyword>
<dbReference type="Gene3D" id="1.50.10.150">
    <property type="entry name" value="Voltage-dependent anion channel"/>
    <property type="match status" value="1"/>
</dbReference>
<keyword evidence="2 5" id="KW-0812">Transmembrane</keyword>
<dbReference type="InterPro" id="IPR004695">
    <property type="entry name" value="SLAC1/Mae1/Ssu1/TehA"/>
</dbReference>
<feature type="transmembrane region" description="Helical" evidence="5">
    <location>
        <begin position="283"/>
        <end position="305"/>
    </location>
</feature>
<evidence type="ECO:0000256" key="5">
    <source>
        <dbReference type="SAM" id="Phobius"/>
    </source>
</evidence>
<feature type="transmembrane region" description="Helical" evidence="5">
    <location>
        <begin position="200"/>
        <end position="221"/>
    </location>
</feature>
<keyword evidence="4 5" id="KW-0472">Membrane</keyword>
<feature type="transmembrane region" description="Helical" evidence="5">
    <location>
        <begin position="143"/>
        <end position="164"/>
    </location>
</feature>
<reference evidence="6 7" key="1">
    <citation type="submission" date="2017-01" db="EMBL/GenBank/DDBJ databases">
        <authorList>
            <person name="Mah S.A."/>
            <person name="Swanson W.J."/>
            <person name="Moy G.W."/>
            <person name="Vacquier V.D."/>
        </authorList>
    </citation>
    <scope>NUCLEOTIDE SEQUENCE [LARGE SCALE GENOMIC DNA]</scope>
    <source>
        <strain evidence="6 7">M9</strain>
    </source>
</reference>
<dbReference type="EMBL" id="FTPK01000002">
    <property type="protein sequence ID" value="SIT69452.1"/>
    <property type="molecule type" value="Genomic_DNA"/>
</dbReference>
<dbReference type="OrthoDB" id="309023at2"/>
<feature type="transmembrane region" description="Helical" evidence="5">
    <location>
        <begin position="227"/>
        <end position="244"/>
    </location>
</feature>
<dbReference type="CDD" id="cd09323">
    <property type="entry name" value="TDT_SLAC1_like"/>
    <property type="match status" value="1"/>
</dbReference>
<gene>
    <name evidence="6" type="ORF">SAMN05216526_1087</name>
</gene>